<feature type="transmembrane region" description="Helical" evidence="1">
    <location>
        <begin position="33"/>
        <end position="55"/>
    </location>
</feature>
<evidence type="ECO:0000313" key="3">
    <source>
        <dbReference type="Proteomes" id="UP000054549"/>
    </source>
</evidence>
<gene>
    <name evidence="2" type="ORF">M378DRAFT_826676</name>
</gene>
<proteinExistence type="predicted"/>
<dbReference type="InParanoid" id="A0A0C2X3K4"/>
<name>A0A0C2X3K4_AMAMK</name>
<keyword evidence="3" id="KW-1185">Reference proteome</keyword>
<feature type="transmembrane region" description="Helical" evidence="1">
    <location>
        <begin position="60"/>
        <end position="79"/>
    </location>
</feature>
<feature type="transmembrane region" description="Helical" evidence="1">
    <location>
        <begin position="99"/>
        <end position="119"/>
    </location>
</feature>
<keyword evidence="1" id="KW-0812">Transmembrane</keyword>
<organism evidence="2 3">
    <name type="scientific">Amanita muscaria (strain Koide BX008)</name>
    <dbReference type="NCBI Taxonomy" id="946122"/>
    <lineage>
        <taxon>Eukaryota</taxon>
        <taxon>Fungi</taxon>
        <taxon>Dikarya</taxon>
        <taxon>Basidiomycota</taxon>
        <taxon>Agaricomycotina</taxon>
        <taxon>Agaricomycetes</taxon>
        <taxon>Agaricomycetidae</taxon>
        <taxon>Agaricales</taxon>
        <taxon>Pluteineae</taxon>
        <taxon>Amanitaceae</taxon>
        <taxon>Amanita</taxon>
    </lineage>
</organism>
<dbReference type="Proteomes" id="UP000054549">
    <property type="component" value="Unassembled WGS sequence"/>
</dbReference>
<accession>A0A0C2X3K4</accession>
<protein>
    <submittedName>
        <fullName evidence="2">Uncharacterized protein</fullName>
    </submittedName>
</protein>
<feature type="transmembrane region" description="Helical" evidence="1">
    <location>
        <begin position="192"/>
        <end position="211"/>
    </location>
</feature>
<keyword evidence="1" id="KW-1133">Transmembrane helix</keyword>
<reference evidence="2 3" key="1">
    <citation type="submission" date="2014-04" db="EMBL/GenBank/DDBJ databases">
        <title>Evolutionary Origins and Diversification of the Mycorrhizal Mutualists.</title>
        <authorList>
            <consortium name="DOE Joint Genome Institute"/>
            <consortium name="Mycorrhizal Genomics Consortium"/>
            <person name="Kohler A."/>
            <person name="Kuo A."/>
            <person name="Nagy L.G."/>
            <person name="Floudas D."/>
            <person name="Copeland A."/>
            <person name="Barry K.W."/>
            <person name="Cichocki N."/>
            <person name="Veneault-Fourrey C."/>
            <person name="LaButti K."/>
            <person name="Lindquist E.A."/>
            <person name="Lipzen A."/>
            <person name="Lundell T."/>
            <person name="Morin E."/>
            <person name="Murat C."/>
            <person name="Riley R."/>
            <person name="Ohm R."/>
            <person name="Sun H."/>
            <person name="Tunlid A."/>
            <person name="Henrissat B."/>
            <person name="Grigoriev I.V."/>
            <person name="Hibbett D.S."/>
            <person name="Martin F."/>
        </authorList>
    </citation>
    <scope>NUCLEOTIDE SEQUENCE [LARGE SCALE GENOMIC DNA]</scope>
    <source>
        <strain evidence="2 3">Koide BX008</strain>
    </source>
</reference>
<evidence type="ECO:0000313" key="2">
    <source>
        <dbReference type="EMBL" id="KIL68752.1"/>
    </source>
</evidence>
<dbReference type="AlphaFoldDB" id="A0A0C2X3K4"/>
<dbReference type="HOGENOM" id="CLU_1224483_0_0_1"/>
<sequence>MMATLARGITSAILYTLSPVLYSAIVLTTPAAIPWLLLCSVTSSIIISLLGANLLKDPNLIIFQFVYWSISWGWLAWRISQCDSFLPVFLVNQMANPTFITIILILALLFADALFFSVVSSTNGDLGRYGNIHTTFWDHLWDCLLSIRDILVRTLGPRREVVVTPAEHEGPERSHQASSPPPQYDYVSFPSYRAIIVLSSLLILVQCIAEFPSSLVKSSLSMDETV</sequence>
<dbReference type="EMBL" id="KN818227">
    <property type="protein sequence ID" value="KIL68752.1"/>
    <property type="molecule type" value="Genomic_DNA"/>
</dbReference>
<evidence type="ECO:0000256" key="1">
    <source>
        <dbReference type="SAM" id="Phobius"/>
    </source>
</evidence>
<keyword evidence="1" id="KW-0472">Membrane</keyword>
<dbReference type="OrthoDB" id="10601342at2759"/>